<dbReference type="SUPFAM" id="SSF48452">
    <property type="entry name" value="TPR-like"/>
    <property type="match status" value="1"/>
</dbReference>
<reference evidence="3 4" key="1">
    <citation type="journal article" date="2020" name="Genomics">
        <title>Complete, high-quality genomes from long-read metagenomic sequencing of two wolf lichen thalli reveals enigmatic genome architecture.</title>
        <authorList>
            <person name="McKenzie S.K."/>
            <person name="Walston R.F."/>
            <person name="Allen J.L."/>
        </authorList>
    </citation>
    <scope>NUCLEOTIDE SEQUENCE [LARGE SCALE GENOMIC DNA]</scope>
    <source>
        <strain evidence="3">WasteWater1</strain>
    </source>
</reference>
<evidence type="ECO:0000313" key="3">
    <source>
        <dbReference type="EMBL" id="KAF6218310.1"/>
    </source>
</evidence>
<dbReference type="PANTHER" id="PTHR28142:SF1">
    <property type="entry name" value="MITOCHONDRIAL INNER MEMBRANE I-AAA PROTEASE SUPERCOMPLEX SUBUNIT MGR3-RELATED"/>
    <property type="match status" value="1"/>
</dbReference>
<comment type="caution">
    <text evidence="3">The sequence shown here is derived from an EMBL/GenBank/DDBJ whole genome shotgun (WGS) entry which is preliminary data.</text>
</comment>
<dbReference type="GO" id="GO:0031942">
    <property type="term" value="C:i-AAA complex"/>
    <property type="evidence" value="ECO:0007669"/>
    <property type="project" value="TreeGrafter"/>
</dbReference>
<evidence type="ECO:0000256" key="2">
    <source>
        <dbReference type="SAM" id="Phobius"/>
    </source>
</evidence>
<keyword evidence="2" id="KW-0472">Membrane</keyword>
<dbReference type="GeneID" id="59334061"/>
<dbReference type="InterPro" id="IPR040201">
    <property type="entry name" value="Mrg3-like"/>
</dbReference>
<organism evidence="3 4">
    <name type="scientific">Letharia lupina</name>
    <dbReference type="NCBI Taxonomy" id="560253"/>
    <lineage>
        <taxon>Eukaryota</taxon>
        <taxon>Fungi</taxon>
        <taxon>Dikarya</taxon>
        <taxon>Ascomycota</taxon>
        <taxon>Pezizomycotina</taxon>
        <taxon>Lecanoromycetes</taxon>
        <taxon>OSLEUM clade</taxon>
        <taxon>Lecanoromycetidae</taxon>
        <taxon>Lecanorales</taxon>
        <taxon>Lecanorineae</taxon>
        <taxon>Parmeliaceae</taxon>
        <taxon>Letharia</taxon>
    </lineage>
</organism>
<dbReference type="Proteomes" id="UP000593566">
    <property type="component" value="Unassembled WGS sequence"/>
</dbReference>
<dbReference type="PANTHER" id="PTHR28142">
    <property type="entry name" value="MITOCHONDRIAL INNER MEMBRANE I-AAA PROTEASE SUPERCOMPLEX SUBUNIT MGR3-RELATED"/>
    <property type="match status" value="1"/>
</dbReference>
<proteinExistence type="predicted"/>
<keyword evidence="2" id="KW-0812">Transmembrane</keyword>
<dbReference type="Gene3D" id="1.25.40.10">
    <property type="entry name" value="Tetratricopeptide repeat domain"/>
    <property type="match status" value="1"/>
</dbReference>
<evidence type="ECO:0000256" key="1">
    <source>
        <dbReference type="SAM" id="MobiDB-lite"/>
    </source>
</evidence>
<name>A0A8H6C7B6_9LECA</name>
<accession>A0A8H6C7B6</accession>
<evidence type="ECO:0000313" key="4">
    <source>
        <dbReference type="Proteomes" id="UP000593566"/>
    </source>
</evidence>
<keyword evidence="2" id="KW-1133">Transmembrane helix</keyword>
<feature type="compositionally biased region" description="Pro residues" evidence="1">
    <location>
        <begin position="278"/>
        <end position="288"/>
    </location>
</feature>
<dbReference type="AlphaFoldDB" id="A0A8H6C7B6"/>
<protein>
    <submittedName>
        <fullName evidence="3">Uncharacterized protein</fullName>
    </submittedName>
</protein>
<dbReference type="InterPro" id="IPR011990">
    <property type="entry name" value="TPR-like_helical_dom_sf"/>
</dbReference>
<gene>
    <name evidence="3" type="ORF">HO133_005656</name>
</gene>
<feature type="transmembrane region" description="Helical" evidence="2">
    <location>
        <begin position="33"/>
        <end position="54"/>
    </location>
</feature>
<keyword evidence="4" id="KW-1185">Reference proteome</keyword>
<dbReference type="EMBL" id="JACCJB010000022">
    <property type="protein sequence ID" value="KAF6218310.1"/>
    <property type="molecule type" value="Genomic_DNA"/>
</dbReference>
<dbReference type="GO" id="GO:0051787">
    <property type="term" value="F:misfolded protein binding"/>
    <property type="evidence" value="ECO:0007669"/>
    <property type="project" value="TreeGrafter"/>
</dbReference>
<dbReference type="GO" id="GO:0006515">
    <property type="term" value="P:protein quality control for misfolded or incompletely synthesized proteins"/>
    <property type="evidence" value="ECO:0007669"/>
    <property type="project" value="TreeGrafter"/>
</dbReference>
<dbReference type="RefSeq" id="XP_037147745.1">
    <property type="nucleotide sequence ID" value="XM_037296564.1"/>
</dbReference>
<dbReference type="CDD" id="cd24145">
    <property type="entry name" value="Mgr3-like"/>
    <property type="match status" value="1"/>
</dbReference>
<feature type="region of interest" description="Disordered" evidence="1">
    <location>
        <begin position="278"/>
        <end position="297"/>
    </location>
</feature>
<sequence length="380" mass="42819">MAIRIQSPWPRARRNISTREAAIKLFKEYPFSMPFASILILFGMGMLVYVNYFYQTYIIADFAAYPEPVAAKLRRALYYTNIDLQPKNALKYYRQALNLAEEMGLDPFSDELLGVKFQVSHFFEKIHQYQKAIDVLEIVRGDCLKWMEVLGGKKGNEGKRTRVLRKTISVSLKLGEYYANEQVGDQEAAEERLVWAVTALLKEQRRREDEGVKEGEGPWMSNEEIGGSLEALGHLYESKDLHFLATPLFLQALGLAPPGGCHSVVLMNNLAISLAQQNPPPSLSPNQPPVSAASHLSDARQWARKSLALESSIKPPERTRECDEGCAVATINLGEIAMMEGHVDEAKRRYEDGKNISKGIGFREGVARADELLKELKEKR</sequence>